<proteinExistence type="predicted"/>
<organism evidence="2 3">
    <name type="scientific">Araneus ventricosus</name>
    <name type="common">Orbweaver spider</name>
    <name type="synonym">Epeira ventricosa</name>
    <dbReference type="NCBI Taxonomy" id="182803"/>
    <lineage>
        <taxon>Eukaryota</taxon>
        <taxon>Metazoa</taxon>
        <taxon>Ecdysozoa</taxon>
        <taxon>Arthropoda</taxon>
        <taxon>Chelicerata</taxon>
        <taxon>Arachnida</taxon>
        <taxon>Araneae</taxon>
        <taxon>Araneomorphae</taxon>
        <taxon>Entelegynae</taxon>
        <taxon>Araneoidea</taxon>
        <taxon>Araneidae</taxon>
        <taxon>Araneus</taxon>
    </lineage>
</organism>
<comment type="caution">
    <text evidence="2">The sequence shown here is derived from an EMBL/GenBank/DDBJ whole genome shotgun (WGS) entry which is preliminary data.</text>
</comment>
<evidence type="ECO:0000256" key="1">
    <source>
        <dbReference type="SAM" id="MobiDB-lite"/>
    </source>
</evidence>
<evidence type="ECO:0000313" key="2">
    <source>
        <dbReference type="EMBL" id="GBL91165.1"/>
    </source>
</evidence>
<dbReference type="AlphaFoldDB" id="A0A4Y2BIE8"/>
<evidence type="ECO:0000313" key="3">
    <source>
        <dbReference type="Proteomes" id="UP000499080"/>
    </source>
</evidence>
<protein>
    <submittedName>
        <fullName evidence="2">Uncharacterized protein</fullName>
    </submittedName>
</protein>
<accession>A0A4Y2BIE8</accession>
<gene>
    <name evidence="2" type="ORF">AVEN_98175_1</name>
</gene>
<dbReference type="Proteomes" id="UP000499080">
    <property type="component" value="Unassembled WGS sequence"/>
</dbReference>
<dbReference type="EMBL" id="BGPR01083384">
    <property type="protein sequence ID" value="GBL91165.1"/>
    <property type="molecule type" value="Genomic_DNA"/>
</dbReference>
<name>A0A4Y2BIE8_ARAVE</name>
<reference evidence="2 3" key="1">
    <citation type="journal article" date="2019" name="Sci. Rep.">
        <title>Orb-weaving spider Araneus ventricosus genome elucidates the spidroin gene catalogue.</title>
        <authorList>
            <person name="Kono N."/>
            <person name="Nakamura H."/>
            <person name="Ohtoshi R."/>
            <person name="Moran D.A.P."/>
            <person name="Shinohara A."/>
            <person name="Yoshida Y."/>
            <person name="Fujiwara M."/>
            <person name="Mori M."/>
            <person name="Tomita M."/>
            <person name="Arakawa K."/>
        </authorList>
    </citation>
    <scope>NUCLEOTIDE SEQUENCE [LARGE SCALE GENOMIC DNA]</scope>
</reference>
<feature type="region of interest" description="Disordered" evidence="1">
    <location>
        <begin position="25"/>
        <end position="60"/>
    </location>
</feature>
<keyword evidence="3" id="KW-1185">Reference proteome</keyword>
<sequence>MEEMESAVPALQWTHGETLQNYIRATLRGPPKRDSIPYRPNKGIDDHGQKDSDAKTNASIRLPTHNIQLQRINANGTRMDNNAQQLEAGSKQILGQQQTIQLRHSGKIK</sequence>
<feature type="compositionally biased region" description="Basic and acidic residues" evidence="1">
    <location>
        <begin position="31"/>
        <end position="54"/>
    </location>
</feature>